<feature type="compositionally biased region" description="Polar residues" evidence="1">
    <location>
        <begin position="719"/>
        <end position="730"/>
    </location>
</feature>
<feature type="domain" description="PWWP" evidence="2">
    <location>
        <begin position="167"/>
        <end position="228"/>
    </location>
</feature>
<dbReference type="Proteomes" id="UP001141806">
    <property type="component" value="Unassembled WGS sequence"/>
</dbReference>
<dbReference type="Pfam" id="PF00855">
    <property type="entry name" value="PWWP"/>
    <property type="match status" value="1"/>
</dbReference>
<dbReference type="SMART" id="SM00293">
    <property type="entry name" value="PWWP"/>
    <property type="match status" value="1"/>
</dbReference>
<gene>
    <name evidence="3" type="ORF">NE237_021800</name>
</gene>
<evidence type="ECO:0000256" key="1">
    <source>
        <dbReference type="SAM" id="MobiDB-lite"/>
    </source>
</evidence>
<name>A0A9Q0H9T5_9MAGN</name>
<organism evidence="3 4">
    <name type="scientific">Protea cynaroides</name>
    <dbReference type="NCBI Taxonomy" id="273540"/>
    <lineage>
        <taxon>Eukaryota</taxon>
        <taxon>Viridiplantae</taxon>
        <taxon>Streptophyta</taxon>
        <taxon>Embryophyta</taxon>
        <taxon>Tracheophyta</taxon>
        <taxon>Spermatophyta</taxon>
        <taxon>Magnoliopsida</taxon>
        <taxon>Proteales</taxon>
        <taxon>Proteaceae</taxon>
        <taxon>Protea</taxon>
    </lineage>
</organism>
<comment type="caution">
    <text evidence="3">The sequence shown here is derived from an EMBL/GenBank/DDBJ whole genome shotgun (WGS) entry which is preliminary data.</text>
</comment>
<feature type="region of interest" description="Disordered" evidence="1">
    <location>
        <begin position="838"/>
        <end position="871"/>
    </location>
</feature>
<dbReference type="InterPro" id="IPR053063">
    <property type="entry name" value="PWWP_domain_containing_PDP"/>
</dbReference>
<dbReference type="SUPFAM" id="SSF63748">
    <property type="entry name" value="Tudor/PWWP/MBT"/>
    <property type="match status" value="1"/>
</dbReference>
<dbReference type="PANTHER" id="PTHR42851">
    <property type="entry name" value="ALDOLASE-RELATED"/>
    <property type="match status" value="1"/>
</dbReference>
<protein>
    <recommendedName>
        <fullName evidence="2">PWWP domain-containing protein</fullName>
    </recommendedName>
</protein>
<feature type="region of interest" description="Disordered" evidence="1">
    <location>
        <begin position="668"/>
        <end position="730"/>
    </location>
</feature>
<dbReference type="CDD" id="cd05162">
    <property type="entry name" value="PWWP"/>
    <property type="match status" value="1"/>
</dbReference>
<evidence type="ECO:0000259" key="2">
    <source>
        <dbReference type="PROSITE" id="PS50812"/>
    </source>
</evidence>
<keyword evidence="4" id="KW-1185">Reference proteome</keyword>
<evidence type="ECO:0000313" key="4">
    <source>
        <dbReference type="Proteomes" id="UP001141806"/>
    </source>
</evidence>
<feature type="compositionally biased region" description="Basic and acidic residues" evidence="1">
    <location>
        <begin position="406"/>
        <end position="415"/>
    </location>
</feature>
<feature type="compositionally biased region" description="Basic and acidic residues" evidence="1">
    <location>
        <begin position="699"/>
        <end position="717"/>
    </location>
</feature>
<sequence length="871" mass="95471">MTTRMVDAAGEVISVLEKNEKDGNGGSRRTGASSELLKNGKEFSKMIVEGGVTVAEAGSAVIENKDSSGAQALPEMVLKEKGTSRLNGGDSSTKIEDSGDGIQLVVEIHGSVEAENRENEGNEVSVMPVPVVEANKNSSVKGKEEKEVDEGEEEEQVDNDEEREFSIGDFVWGKIKSHPWWPGQIYHPSDASKYAAKHHRRDRLLVAYFGDGTFAWCYPSQLKPFLENFELMANQSNSKSFLNAVEEAVDEIGRRVELEMTCTCVPEEFRSRLARRLAVNAGIREGVAVPDGGIDELTITRFEPADFLARLKDVAEVVSVNSILELTVIRSRLLAFYVAKGYWQLPMYYVAEGISSPEDSDINEEMHKSIVDVQTGELNLHLGEEDPLLSPVGLGISKSRQTSSQRRPDISDNKLHQRRKQKSMAEILTGGINADRQNNESDAAGEVVPGKPVSTSKKKRKKGSEYDFNVAAEDSGSGHVDLQTKKGKKIKLSISPPTADKKSSGNNDDAEAAAMNSSPRVRKKSKYLSPPYTDVSQGNKSLNSPKDSETVSPKAKKVSSIGEFIHRDADKLTGTPPTVRCSGQTFQKKPSEVRGVGRKTFGNLSPRTPNSDNYKTIFVEGNASTDEMLSDFLAIALDPFYLKESPRFDTFKSFFSRFRSSMYHNKSNSTTVNEQLVVQGGRKRKSLESNSGSSGRASRAIDHPSSEPKSKRKREETEQTSSQNAKNELQQVYVTSGLKMDLNQEETKDESSAAAALLLTFAPEFSLPSKDELITIFGKFGSLNEKETEVSRDSNCARVAFMRSSDAEEAINSSQKVSPFGHAEVNYHLHYSSAVSGASDLDGNSHLQPTPLHVEENKPSTSPSASRPPAL</sequence>
<feature type="compositionally biased region" description="Acidic residues" evidence="1">
    <location>
        <begin position="147"/>
        <end position="161"/>
    </location>
</feature>
<dbReference type="OrthoDB" id="62853at2759"/>
<dbReference type="InterPro" id="IPR000313">
    <property type="entry name" value="PWWP_dom"/>
</dbReference>
<feature type="compositionally biased region" description="Low complexity" evidence="1">
    <location>
        <begin position="859"/>
        <end position="871"/>
    </location>
</feature>
<feature type="region of interest" description="Disordered" evidence="1">
    <location>
        <begin position="391"/>
        <end position="555"/>
    </location>
</feature>
<feature type="compositionally biased region" description="Polar residues" evidence="1">
    <location>
        <begin position="534"/>
        <end position="545"/>
    </location>
</feature>
<dbReference type="EMBL" id="JAMYWD010000009">
    <property type="protein sequence ID" value="KAJ4961890.1"/>
    <property type="molecule type" value="Genomic_DNA"/>
</dbReference>
<reference evidence="3" key="1">
    <citation type="journal article" date="2023" name="Plant J.">
        <title>The genome of the king protea, Protea cynaroides.</title>
        <authorList>
            <person name="Chang J."/>
            <person name="Duong T.A."/>
            <person name="Schoeman C."/>
            <person name="Ma X."/>
            <person name="Roodt D."/>
            <person name="Barker N."/>
            <person name="Li Z."/>
            <person name="Van de Peer Y."/>
            <person name="Mizrachi E."/>
        </authorList>
    </citation>
    <scope>NUCLEOTIDE SEQUENCE</scope>
    <source>
        <tissue evidence="3">Young leaves</tissue>
    </source>
</reference>
<dbReference type="AlphaFoldDB" id="A0A9Q0H9T5"/>
<evidence type="ECO:0000313" key="3">
    <source>
        <dbReference type="EMBL" id="KAJ4961890.1"/>
    </source>
</evidence>
<feature type="region of interest" description="Disordered" evidence="1">
    <location>
        <begin position="17"/>
        <end position="36"/>
    </location>
</feature>
<feature type="region of interest" description="Disordered" evidence="1">
    <location>
        <begin position="133"/>
        <end position="161"/>
    </location>
</feature>
<accession>A0A9Q0H9T5</accession>
<feature type="region of interest" description="Disordered" evidence="1">
    <location>
        <begin position="69"/>
        <end position="97"/>
    </location>
</feature>
<dbReference type="Gene3D" id="2.30.30.140">
    <property type="match status" value="1"/>
</dbReference>
<dbReference type="PROSITE" id="PS50812">
    <property type="entry name" value="PWWP"/>
    <property type="match status" value="1"/>
</dbReference>
<dbReference type="PANTHER" id="PTHR42851:SF12">
    <property type="entry name" value="PWWP DOMAIN PROTEIN"/>
    <property type="match status" value="1"/>
</dbReference>
<proteinExistence type="predicted"/>